<dbReference type="STRING" id="1798664.A3C93_02320"/>
<dbReference type="EMBL" id="MHLO01000029">
    <property type="protein sequence ID" value="OGZ11748.1"/>
    <property type="molecule type" value="Genomic_DNA"/>
</dbReference>
<dbReference type="Proteomes" id="UP000178636">
    <property type="component" value="Unassembled WGS sequence"/>
</dbReference>
<feature type="compositionally biased region" description="Basic and acidic residues" evidence="1">
    <location>
        <begin position="1"/>
        <end position="12"/>
    </location>
</feature>
<proteinExistence type="predicted"/>
<reference evidence="2 3" key="1">
    <citation type="journal article" date="2016" name="Nat. Commun.">
        <title>Thousands of microbial genomes shed light on interconnected biogeochemical processes in an aquifer system.</title>
        <authorList>
            <person name="Anantharaman K."/>
            <person name="Brown C.T."/>
            <person name="Hug L.A."/>
            <person name="Sharon I."/>
            <person name="Castelle C.J."/>
            <person name="Probst A.J."/>
            <person name="Thomas B.C."/>
            <person name="Singh A."/>
            <person name="Wilkins M.J."/>
            <person name="Karaoz U."/>
            <person name="Brodie E.L."/>
            <person name="Williams K.H."/>
            <person name="Hubbard S.S."/>
            <person name="Banfield J.F."/>
        </authorList>
    </citation>
    <scope>NUCLEOTIDE SEQUENCE [LARGE SCALE GENOMIC DNA]</scope>
</reference>
<gene>
    <name evidence="2" type="ORF">A3C93_02320</name>
</gene>
<dbReference type="AlphaFoldDB" id="A0A1G2DG37"/>
<evidence type="ECO:0000313" key="2">
    <source>
        <dbReference type="EMBL" id="OGZ11748.1"/>
    </source>
</evidence>
<sequence length="135" mass="14971">MRGDEAAWRGETGELPPIAEPGSEVLQVNYRLPNQKDPFEKVDSGPIDQSIVEGALDISNFDRAPVRPAEQEEVHDLGVVLDFSEFKAKKEADDISASIKEALARFQGATTDEEKQSAFIDIRRMRGDNDQRLAA</sequence>
<comment type="caution">
    <text evidence="2">The sequence shown here is derived from an EMBL/GenBank/DDBJ whole genome shotgun (WGS) entry which is preliminary data.</text>
</comment>
<evidence type="ECO:0000256" key="1">
    <source>
        <dbReference type="SAM" id="MobiDB-lite"/>
    </source>
</evidence>
<organism evidence="2 3">
    <name type="scientific">Candidatus Lloydbacteria bacterium RIFCSPHIGHO2_02_FULL_54_17</name>
    <dbReference type="NCBI Taxonomy" id="1798664"/>
    <lineage>
        <taxon>Bacteria</taxon>
        <taxon>Candidatus Lloydiibacteriota</taxon>
    </lineage>
</organism>
<evidence type="ECO:0000313" key="3">
    <source>
        <dbReference type="Proteomes" id="UP000178636"/>
    </source>
</evidence>
<accession>A0A1G2DG37</accession>
<name>A0A1G2DG37_9BACT</name>
<protein>
    <submittedName>
        <fullName evidence="2">Uncharacterized protein</fullName>
    </submittedName>
</protein>
<feature type="region of interest" description="Disordered" evidence="1">
    <location>
        <begin position="1"/>
        <end position="22"/>
    </location>
</feature>